<organism evidence="1 4">
    <name type="scientific">Yersinia pekkanenii</name>
    <dbReference type="NCBI Taxonomy" id="1288385"/>
    <lineage>
        <taxon>Bacteria</taxon>
        <taxon>Pseudomonadati</taxon>
        <taxon>Pseudomonadota</taxon>
        <taxon>Gammaproteobacteria</taxon>
        <taxon>Enterobacterales</taxon>
        <taxon>Yersiniaceae</taxon>
        <taxon>Yersinia</taxon>
    </lineage>
</organism>
<dbReference type="EMBL" id="CWJL01000053">
    <property type="protein sequence ID" value="CRY69473.1"/>
    <property type="molecule type" value="Genomic_DNA"/>
</dbReference>
<evidence type="ECO:0000313" key="4">
    <source>
        <dbReference type="Proteomes" id="UP000045840"/>
    </source>
</evidence>
<dbReference type="Proteomes" id="UP000045840">
    <property type="component" value="Unassembled WGS sequence"/>
</dbReference>
<dbReference type="STRING" id="1288385.ERS137968_04625"/>
<dbReference type="RefSeq" id="WP_050692043.1">
    <property type="nucleotide sequence ID" value="NZ_CAWMMU010000053.1"/>
</dbReference>
<dbReference type="AlphaFoldDB" id="A0A0T9RGE4"/>
<gene>
    <name evidence="1" type="ORF">ERS008529_04460</name>
    <name evidence="2" type="ORF">ERS137968_04625</name>
</gene>
<dbReference type="Proteomes" id="UP000044625">
    <property type="component" value="Unassembled WGS sequence"/>
</dbReference>
<proteinExistence type="predicted"/>
<reference evidence="4" key="1">
    <citation type="submission" date="2015-03" db="EMBL/GenBank/DDBJ databases">
        <authorList>
            <consortium name="Pathogen Informatics"/>
        </authorList>
    </citation>
    <scope>NUCLEOTIDE SEQUENCE [LARGE SCALE GENOMIC DNA]</scope>
    <source>
        <strain evidence="4">A125KOH2</strain>
    </source>
</reference>
<keyword evidence="1" id="KW-0449">Lipoprotein</keyword>
<evidence type="ECO:0000313" key="2">
    <source>
        <dbReference type="EMBL" id="CRY69473.1"/>
    </source>
</evidence>
<sequence>MTICKYIIIPILLMSGCVMPIKKLSSLSNDDLCITLGEKNNNGPMVLKITKEIEDRGGVINKERCYILSMDAIGKRKSYDKKDKERERMLNVNIDQHIRDAAIIKKYGEIIKEHNESLGL</sequence>
<evidence type="ECO:0000313" key="1">
    <source>
        <dbReference type="EMBL" id="CNI59788.1"/>
    </source>
</evidence>
<evidence type="ECO:0000313" key="3">
    <source>
        <dbReference type="Proteomes" id="UP000044625"/>
    </source>
</evidence>
<accession>A0A0T9RGE4</accession>
<reference evidence="1" key="2">
    <citation type="submission" date="2015-03" db="EMBL/GenBank/DDBJ databases">
        <authorList>
            <person name="Murphy D."/>
        </authorList>
    </citation>
    <scope>NUCLEOTIDE SEQUENCE [LARGE SCALE GENOMIC DNA]</scope>
    <source>
        <strain evidence="1">A125KOH2</strain>
    </source>
</reference>
<keyword evidence="3" id="KW-1185">Reference proteome</keyword>
<protein>
    <submittedName>
        <fullName evidence="1 2">Lipoprotein</fullName>
    </submittedName>
</protein>
<name>A0A0T9RGE4_9GAMM</name>
<dbReference type="PROSITE" id="PS51257">
    <property type="entry name" value="PROKAR_LIPOPROTEIN"/>
    <property type="match status" value="1"/>
</dbReference>
<dbReference type="EMBL" id="CQAZ01000074">
    <property type="protein sequence ID" value="CNI59788.1"/>
    <property type="molecule type" value="Genomic_DNA"/>
</dbReference>
<reference evidence="2 3" key="3">
    <citation type="submission" date="2015-03" db="EMBL/GenBank/DDBJ databases">
        <authorList>
            <consortium name="Pathogen Informatics"/>
            <person name="Murphy D."/>
        </authorList>
    </citation>
    <scope>NUCLEOTIDE SEQUENCE [LARGE SCALE GENOMIC DNA]</scope>
    <source>
        <strain evidence="2">Type strain: CIP110230</strain>
        <strain evidence="3">type strain: CIP110230</strain>
    </source>
</reference>